<organism evidence="2 3">
    <name type="scientific">Aspergillus novofumigatus (strain IBT 16806)</name>
    <dbReference type="NCBI Taxonomy" id="1392255"/>
    <lineage>
        <taxon>Eukaryota</taxon>
        <taxon>Fungi</taxon>
        <taxon>Dikarya</taxon>
        <taxon>Ascomycota</taxon>
        <taxon>Pezizomycotina</taxon>
        <taxon>Eurotiomycetes</taxon>
        <taxon>Eurotiomycetidae</taxon>
        <taxon>Eurotiales</taxon>
        <taxon>Aspergillaceae</taxon>
        <taxon>Aspergillus</taxon>
        <taxon>Aspergillus subgen. Fumigati</taxon>
    </lineage>
</organism>
<keyword evidence="1" id="KW-0812">Transmembrane</keyword>
<evidence type="ECO:0000313" key="3">
    <source>
        <dbReference type="Proteomes" id="UP000234474"/>
    </source>
</evidence>
<reference evidence="3" key="1">
    <citation type="journal article" date="2018" name="Proc. Natl. Acad. Sci. U.S.A.">
        <title>Linking secondary metabolites to gene clusters through genome sequencing of six diverse Aspergillus species.</title>
        <authorList>
            <person name="Kaerboelling I."/>
            <person name="Vesth T.C."/>
            <person name="Frisvad J.C."/>
            <person name="Nybo J.L."/>
            <person name="Theobald S."/>
            <person name="Kuo A."/>
            <person name="Bowyer P."/>
            <person name="Matsuda Y."/>
            <person name="Mondo S."/>
            <person name="Lyhne E.K."/>
            <person name="Kogle M.E."/>
            <person name="Clum A."/>
            <person name="Lipzen A."/>
            <person name="Salamov A."/>
            <person name="Ngan C.Y."/>
            <person name="Daum C."/>
            <person name="Chiniquy J."/>
            <person name="Barry K."/>
            <person name="LaButti K."/>
            <person name="Haridas S."/>
            <person name="Simmons B.A."/>
            <person name="Magnuson J.K."/>
            <person name="Mortensen U.H."/>
            <person name="Larsen T.O."/>
            <person name="Grigoriev I.V."/>
            <person name="Baker S.E."/>
            <person name="Andersen M.R."/>
        </authorList>
    </citation>
    <scope>NUCLEOTIDE SEQUENCE [LARGE SCALE GENOMIC DNA]</scope>
    <source>
        <strain evidence="3">IBT 16806</strain>
    </source>
</reference>
<protein>
    <submittedName>
        <fullName evidence="2">Uncharacterized protein</fullName>
    </submittedName>
</protein>
<gene>
    <name evidence="2" type="ORF">P174DRAFT_35188</name>
</gene>
<dbReference type="EMBL" id="MSZS01000001">
    <property type="protein sequence ID" value="PKX98986.1"/>
    <property type="molecule type" value="Genomic_DNA"/>
</dbReference>
<keyword evidence="3" id="KW-1185">Reference proteome</keyword>
<sequence>MFQIRHVLIKYSAPKGYVKVELDHRHKIPAHHDLLRSPISSWILWLWSAVYGTSVMTTQSLDLPQLNVVMPVSGMNYGVMGNGGVPAVIIVVVPRSLACIMAILLLGNSPPARAAARFCAQNY</sequence>
<feature type="transmembrane region" description="Helical" evidence="1">
    <location>
        <begin position="85"/>
        <end position="107"/>
    </location>
</feature>
<proteinExistence type="predicted"/>
<name>A0A2I1CMZ1_ASPN1</name>
<dbReference type="VEuPathDB" id="FungiDB:P174DRAFT_35188"/>
<dbReference type="RefSeq" id="XP_024687581.1">
    <property type="nucleotide sequence ID" value="XM_024821727.1"/>
</dbReference>
<dbReference type="AlphaFoldDB" id="A0A2I1CMZ1"/>
<keyword evidence="1" id="KW-1133">Transmembrane helix</keyword>
<evidence type="ECO:0000313" key="2">
    <source>
        <dbReference type="EMBL" id="PKX98986.1"/>
    </source>
</evidence>
<feature type="transmembrane region" description="Helical" evidence="1">
    <location>
        <begin position="42"/>
        <end position="61"/>
    </location>
</feature>
<comment type="caution">
    <text evidence="2">The sequence shown here is derived from an EMBL/GenBank/DDBJ whole genome shotgun (WGS) entry which is preliminary data.</text>
</comment>
<keyword evidence="1" id="KW-0472">Membrane</keyword>
<evidence type="ECO:0000256" key="1">
    <source>
        <dbReference type="SAM" id="Phobius"/>
    </source>
</evidence>
<dbReference type="GeneID" id="36529053"/>
<dbReference type="Proteomes" id="UP000234474">
    <property type="component" value="Unassembled WGS sequence"/>
</dbReference>
<accession>A0A2I1CMZ1</accession>